<feature type="transmembrane region" description="Helical" evidence="6">
    <location>
        <begin position="645"/>
        <end position="665"/>
    </location>
</feature>
<sequence>MNGRHFDKQTQRERTCSLAHGTWRCVGAKIACAGACALMVGQLLLPSVALATECADSAAGTDEVAAAPVTPTVAEDTAAPAPVPVAPAAPMTDAAPAAPSTAEAQQDQQDASAATGNDTVAANQDGSLGGTDSSSANNTIMPCGVTDVTGGSGVRVNTTVVDHYTNCVLSDNITLKKGQPYTYDDFPDVEGGIPETLASEVVEVKYYRADAASGTLVEVQDASMSDVTARFEPVGNHMRLTLTFTGGAAGGSYRLTRNEDLYIGAALTYTSTDYGTDYEGDNSYAGSSITVNETRDDYYLHYAINSEITLVASESEALHNLDVNDVKTDYAPGEVPRATATIPAADADKYEIAYECWEEMDGSDPAELTPVAFWYSDPAKYPTGARRIDHFEEGKFYMFSVELRLKGDNTVADDCNMNVNGRWVHHIKTDNGVFAPNADNMLCEQPIDEWRAIDVIEINGATTTFKAGDKPVFTANVPTGSNSLPQCEYWTGSDGSEVNSQKFWDQNITNHIDAFKPGVTYRYGIYLKPARGFYFTPNTKLVINGQECGYQVGEASVVDPESGCIFTLWLNTDLTFTPEATPAPVDPEKPAPQPEVKPEPKPEVKPETKPATKPVTTTTTAKTVEKTTQAKKGDATLAATGDATAMTVTALGIAGATVAAAGLAATKRRKR</sequence>
<evidence type="ECO:0000313" key="8">
    <source>
        <dbReference type="EMBL" id="VWM04763.1"/>
    </source>
</evidence>
<proteinExistence type="predicted"/>
<evidence type="ECO:0000256" key="1">
    <source>
        <dbReference type="ARBA" id="ARBA00022512"/>
    </source>
</evidence>
<feature type="compositionally biased region" description="Low complexity" evidence="5">
    <location>
        <begin position="88"/>
        <end position="115"/>
    </location>
</feature>
<keyword evidence="6" id="KW-1133">Transmembrane helix</keyword>
<reference evidence="8 9" key="1">
    <citation type="submission" date="2019-10" db="EMBL/GenBank/DDBJ databases">
        <authorList>
            <person name="Wolf R A."/>
        </authorList>
    </citation>
    <scope>NUCLEOTIDE SEQUENCE [LARGE SCALE GENOMIC DNA]</scope>
    <source>
        <strain evidence="8">Collinsella_aerofaciens_DSM_13712</strain>
    </source>
</reference>
<feature type="region of interest" description="Disordered" evidence="5">
    <location>
        <begin position="82"/>
        <end position="138"/>
    </location>
</feature>
<dbReference type="NCBIfam" id="TIGR01167">
    <property type="entry name" value="LPXTG_anchor"/>
    <property type="match status" value="1"/>
</dbReference>
<keyword evidence="1" id="KW-0134">Cell wall</keyword>
<dbReference type="InterPro" id="IPR019931">
    <property type="entry name" value="LPXTG_anchor"/>
</dbReference>
<evidence type="ECO:0000256" key="4">
    <source>
        <dbReference type="ARBA" id="ARBA00023088"/>
    </source>
</evidence>
<name>A0A5K1JHT9_9ACTN</name>
<protein>
    <recommendedName>
        <fullName evidence="7">Gram-positive cocci surface proteins LPxTG domain-containing protein</fullName>
    </recommendedName>
</protein>
<dbReference type="Proteomes" id="UP000368032">
    <property type="component" value="Unassembled WGS sequence"/>
</dbReference>
<keyword evidence="4" id="KW-0572">Peptidoglycan-anchor</keyword>
<keyword evidence="2" id="KW-0964">Secreted</keyword>
<keyword evidence="6" id="KW-0812">Transmembrane</keyword>
<dbReference type="AlphaFoldDB" id="A0A5K1JHT9"/>
<gene>
    <name evidence="8" type="ORF">CKJAJONC_00899</name>
</gene>
<evidence type="ECO:0000256" key="5">
    <source>
        <dbReference type="SAM" id="MobiDB-lite"/>
    </source>
</evidence>
<dbReference type="RefSeq" id="WP_152068571.1">
    <property type="nucleotide sequence ID" value="NZ_CABWIF010000058.1"/>
</dbReference>
<evidence type="ECO:0000313" key="9">
    <source>
        <dbReference type="Proteomes" id="UP000368032"/>
    </source>
</evidence>
<organism evidence="8 9">
    <name type="scientific">Collinsella aerofaciens</name>
    <dbReference type="NCBI Taxonomy" id="74426"/>
    <lineage>
        <taxon>Bacteria</taxon>
        <taxon>Bacillati</taxon>
        <taxon>Actinomycetota</taxon>
        <taxon>Coriobacteriia</taxon>
        <taxon>Coriobacteriales</taxon>
        <taxon>Coriobacteriaceae</taxon>
        <taxon>Collinsella</taxon>
    </lineage>
</organism>
<dbReference type="PROSITE" id="PS50847">
    <property type="entry name" value="GRAM_POS_ANCHORING"/>
    <property type="match status" value="1"/>
</dbReference>
<feature type="compositionally biased region" description="Polar residues" evidence="5">
    <location>
        <begin position="116"/>
        <end position="138"/>
    </location>
</feature>
<keyword evidence="6" id="KW-0472">Membrane</keyword>
<feature type="region of interest" description="Disordered" evidence="5">
    <location>
        <begin position="578"/>
        <end position="619"/>
    </location>
</feature>
<evidence type="ECO:0000256" key="2">
    <source>
        <dbReference type="ARBA" id="ARBA00022525"/>
    </source>
</evidence>
<evidence type="ECO:0000256" key="3">
    <source>
        <dbReference type="ARBA" id="ARBA00022729"/>
    </source>
</evidence>
<feature type="domain" description="Gram-positive cocci surface proteins LPxTG" evidence="7">
    <location>
        <begin position="637"/>
        <end position="671"/>
    </location>
</feature>
<accession>A0A5K1JHT9</accession>
<evidence type="ECO:0000259" key="7">
    <source>
        <dbReference type="PROSITE" id="PS50847"/>
    </source>
</evidence>
<feature type="compositionally biased region" description="Basic and acidic residues" evidence="5">
    <location>
        <begin position="596"/>
        <end position="610"/>
    </location>
</feature>
<dbReference type="EMBL" id="CABWIF010000058">
    <property type="protein sequence ID" value="VWM04763.1"/>
    <property type="molecule type" value="Genomic_DNA"/>
</dbReference>
<evidence type="ECO:0000256" key="6">
    <source>
        <dbReference type="SAM" id="Phobius"/>
    </source>
</evidence>
<keyword evidence="3" id="KW-0732">Signal</keyword>